<sequence>MRRFLFLGILLYSSYLYPCDCGIETIVNKFAHSSFVAKGKIIKNYKNLKGENVYRADIKIDKLYKGEKVESIFVYGRSDEKMGTSCDIFIPEETELIFYAHKDKSGRLIIGMCSGLLYLNKESSREKEKEIRELKILKSLSKLNDRDINKVKLYSSEIGDLLDDLKGYDSKKKYGIYKLIFSKKLRLKRIKVVDGFTDKNVDKKIKRILKNVKWEPLRYRDSIKLKNNYIYFLDIYHYSREKNNKSFYTIFNL</sequence>
<dbReference type="AlphaFoldDB" id="A0AB33KV87"/>
<dbReference type="Gene3D" id="2.40.50.120">
    <property type="match status" value="1"/>
</dbReference>
<organism evidence="1">
    <name type="scientific">Tenacibaculum sp. Pbs-1</name>
    <dbReference type="NCBI Taxonomy" id="3238748"/>
    <lineage>
        <taxon>Bacteria</taxon>
        <taxon>Pseudomonadati</taxon>
        <taxon>Bacteroidota</taxon>
        <taxon>Flavobacteriia</taxon>
        <taxon>Flavobacteriales</taxon>
        <taxon>Flavobacteriaceae</taxon>
        <taxon>Tenacibaculum</taxon>
    </lineage>
</organism>
<evidence type="ECO:0008006" key="2">
    <source>
        <dbReference type="Google" id="ProtNLM"/>
    </source>
</evidence>
<dbReference type="EMBL" id="AP035888">
    <property type="protein sequence ID" value="BFP67058.1"/>
    <property type="molecule type" value="Genomic_DNA"/>
</dbReference>
<accession>A0AB33KV87</accession>
<reference evidence="1" key="1">
    <citation type="submission" date="2024-08" db="EMBL/GenBank/DDBJ databases">
        <title>Whole genome sequence of Tenacibaculum sp. strain pbs-1 associated with black-spot shell disease in Akoya pearl oysters.</title>
        <authorList>
            <person name="Sakatoku A."/>
            <person name="Suzuki T."/>
            <person name="Hatano K."/>
            <person name="Seki M."/>
            <person name="Tanaka D."/>
            <person name="Nakamura S."/>
            <person name="Suzuki N."/>
            <person name="Isshiki T."/>
        </authorList>
    </citation>
    <scope>NUCLEOTIDE SEQUENCE</scope>
    <source>
        <strain evidence="1">Pbs-1</strain>
    </source>
</reference>
<evidence type="ECO:0000313" key="1">
    <source>
        <dbReference type="EMBL" id="BFP67058.1"/>
    </source>
</evidence>
<protein>
    <recommendedName>
        <fullName evidence="2">Tissue inhibitor of metalloproteinase</fullName>
    </recommendedName>
</protein>
<name>A0AB33KV87_9FLAO</name>
<gene>
    <name evidence="1" type="ORF">Pbs1_04010</name>
</gene>
<dbReference type="SUPFAM" id="SSF50242">
    <property type="entry name" value="TIMP-like"/>
    <property type="match status" value="1"/>
</dbReference>
<dbReference type="InterPro" id="IPR008993">
    <property type="entry name" value="TIMP-like_OB-fold"/>
</dbReference>
<proteinExistence type="predicted"/>